<evidence type="ECO:0000313" key="2">
    <source>
        <dbReference type="Proteomes" id="UP000566995"/>
    </source>
</evidence>
<protein>
    <recommendedName>
        <fullName evidence="3">Uracil DNA glycosylase superfamily protein</fullName>
    </recommendedName>
</protein>
<evidence type="ECO:0008006" key="3">
    <source>
        <dbReference type="Google" id="ProtNLM"/>
    </source>
</evidence>
<dbReference type="Proteomes" id="UP000566995">
    <property type="component" value="Unassembled WGS sequence"/>
</dbReference>
<proteinExistence type="predicted"/>
<gene>
    <name evidence="1" type="ORF">HNP46_006119</name>
</gene>
<reference evidence="1 2" key="1">
    <citation type="submission" date="2020-08" db="EMBL/GenBank/DDBJ databases">
        <title>Functional genomics of gut bacteria from endangered species of beetles.</title>
        <authorList>
            <person name="Carlos-Shanley C."/>
        </authorList>
    </citation>
    <scope>NUCLEOTIDE SEQUENCE [LARGE SCALE GENOMIC DNA]</scope>
    <source>
        <strain evidence="1 2">S00179</strain>
    </source>
</reference>
<dbReference type="AlphaFoldDB" id="A0A7W7KRL6"/>
<sequence>MLDARYDEQLSAAPHLALYPNLMPWVGAGFASADLKVLLLGESHYLMETTTYHHDAEAWYAGVSLDTATDIGWMRTRSIIRKGIELNWAGKSKTIYRNLSTELQRTGFGAGRAPFESLAYMNFFQRPAEKTGDSIQVKEVDRKVSSATVAHVVACLRPNLVVFCSKLAWRVASDEGLVLALREKGIAVGNTPHPASAWWNRASKKRGGRNGRQVFNDLLKQSGFVAAAGQASGDSN</sequence>
<name>A0A7W7KRL6_PSENT</name>
<organism evidence="1 2">
    <name type="scientific">Pseudomonas nitroreducens</name>
    <dbReference type="NCBI Taxonomy" id="46680"/>
    <lineage>
        <taxon>Bacteria</taxon>
        <taxon>Pseudomonadati</taxon>
        <taxon>Pseudomonadota</taxon>
        <taxon>Gammaproteobacteria</taxon>
        <taxon>Pseudomonadales</taxon>
        <taxon>Pseudomonadaceae</taxon>
        <taxon>Pseudomonas</taxon>
    </lineage>
</organism>
<dbReference type="EMBL" id="JACHLI010000036">
    <property type="protein sequence ID" value="MBB4867208.1"/>
    <property type="molecule type" value="Genomic_DNA"/>
</dbReference>
<dbReference type="RefSeq" id="WP_184596498.1">
    <property type="nucleotide sequence ID" value="NZ_JACHLI010000036.1"/>
</dbReference>
<evidence type="ECO:0000313" key="1">
    <source>
        <dbReference type="EMBL" id="MBB4867208.1"/>
    </source>
</evidence>
<accession>A0A7W7KRL6</accession>
<comment type="caution">
    <text evidence="1">The sequence shown here is derived from an EMBL/GenBank/DDBJ whole genome shotgun (WGS) entry which is preliminary data.</text>
</comment>